<dbReference type="OrthoDB" id="9993372at2"/>
<dbReference type="AlphaFoldDB" id="A0A4Y6U8X1"/>
<dbReference type="EMBL" id="CP038231">
    <property type="protein sequence ID" value="QDH13822.1"/>
    <property type="molecule type" value="Genomic_DNA"/>
</dbReference>
<feature type="chain" id="PRO_5021334605" evidence="1">
    <location>
        <begin position="25"/>
        <end position="80"/>
    </location>
</feature>
<evidence type="ECO:0000313" key="3">
    <source>
        <dbReference type="Proteomes" id="UP000318709"/>
    </source>
</evidence>
<feature type="signal peptide" evidence="1">
    <location>
        <begin position="1"/>
        <end position="24"/>
    </location>
</feature>
<protein>
    <submittedName>
        <fullName evidence="2">Uncharacterized protein</fullName>
    </submittedName>
</protein>
<reference evidence="2 3" key="1">
    <citation type="submission" date="2019-03" db="EMBL/GenBank/DDBJ databases">
        <title>The complete genome sequence of Swingsia_sp. F3b2 LMG30590(T).</title>
        <authorList>
            <person name="Chua K.-O."/>
            <person name="Chan K.-G."/>
            <person name="See-Too W.-S."/>
        </authorList>
    </citation>
    <scope>NUCLEOTIDE SEQUENCE [LARGE SCALE GENOMIC DNA]</scope>
    <source>
        <strain evidence="2 3">F3b2</strain>
    </source>
</reference>
<dbReference type="Proteomes" id="UP000318709">
    <property type="component" value="Chromosome"/>
</dbReference>
<dbReference type="KEGG" id="swf:E3E12_06070"/>
<gene>
    <name evidence="2" type="ORF">E3E12_06070</name>
</gene>
<evidence type="ECO:0000313" key="2">
    <source>
        <dbReference type="EMBL" id="QDH13822.1"/>
    </source>
</evidence>
<name>A0A4Y6U8X1_9PROT</name>
<keyword evidence="3" id="KW-1185">Reference proteome</keyword>
<sequence>MTIFKGPWPVLVLGALVGCAQAPAQPLCPAYVDYGHADQQALLKALQSVPDNDSTQPLWQALRDYGKLRAAVRVLCGGGS</sequence>
<proteinExistence type="predicted"/>
<organism evidence="2 3">
    <name type="scientific">Formicincola oecophyllae</name>
    <dbReference type="NCBI Taxonomy" id="2558361"/>
    <lineage>
        <taxon>Bacteria</taxon>
        <taxon>Pseudomonadati</taxon>
        <taxon>Pseudomonadota</taxon>
        <taxon>Alphaproteobacteria</taxon>
        <taxon>Acetobacterales</taxon>
        <taxon>Acetobacteraceae</taxon>
        <taxon>Formicincola</taxon>
    </lineage>
</organism>
<dbReference type="PROSITE" id="PS51257">
    <property type="entry name" value="PROKAR_LIPOPROTEIN"/>
    <property type="match status" value="1"/>
</dbReference>
<dbReference type="RefSeq" id="WP_141443530.1">
    <property type="nucleotide sequence ID" value="NZ_CP038231.1"/>
</dbReference>
<evidence type="ECO:0000256" key="1">
    <source>
        <dbReference type="SAM" id="SignalP"/>
    </source>
</evidence>
<keyword evidence="1" id="KW-0732">Signal</keyword>
<accession>A0A4Y6U8X1</accession>